<evidence type="ECO:0000256" key="2">
    <source>
        <dbReference type="SAM" id="MobiDB-lite"/>
    </source>
</evidence>
<dbReference type="SMART" id="SM00062">
    <property type="entry name" value="PBPb"/>
    <property type="match status" value="1"/>
</dbReference>
<comment type="caution">
    <text evidence="4">The sequence shown here is derived from an EMBL/GenBank/DDBJ whole genome shotgun (WGS) entry which is preliminary data.</text>
</comment>
<dbReference type="Gene3D" id="3.40.190.10">
    <property type="entry name" value="Periplasmic binding protein-like II"/>
    <property type="match status" value="2"/>
</dbReference>
<sequence>MRRARHHVHRRGGRRRPAGPRRRCPRARLRIVTATPGALRELSPTGSLRVALNLSNAALVRRTADGDLDGLAPDLARALAARLGVPVAFVAYPSGGAILADLGAGAWDAAFLPVDPARGDRLIFSRPFAEVEATFAARPDCPLRHAGDADRAGVTIATARGAAYELHLARTYTRAVLVSHETPAAALYAVRAGACDLAAGTRVSLEKAALTAPPLRVLDGAFLTVPQAIAVPRGHREAAAFLSEAVTASGGTCRRDAV</sequence>
<organism evidence="4 5">
    <name type="scientific">Rhodovulum sulfidophilum</name>
    <name type="common">Rhodobacter sulfidophilus</name>
    <dbReference type="NCBI Taxonomy" id="35806"/>
    <lineage>
        <taxon>Bacteria</taxon>
        <taxon>Pseudomonadati</taxon>
        <taxon>Pseudomonadota</taxon>
        <taxon>Alphaproteobacteria</taxon>
        <taxon>Rhodobacterales</taxon>
        <taxon>Paracoccaceae</taxon>
        <taxon>Rhodovulum</taxon>
    </lineage>
</organism>
<evidence type="ECO:0000256" key="1">
    <source>
        <dbReference type="ARBA" id="ARBA00022729"/>
    </source>
</evidence>
<dbReference type="PANTHER" id="PTHR35936:SF17">
    <property type="entry name" value="ARGININE-BINDING EXTRACELLULAR PROTEIN ARTP"/>
    <property type="match status" value="1"/>
</dbReference>
<dbReference type="EMBL" id="QFPW01000016">
    <property type="protein sequence ID" value="PZQ47623.1"/>
    <property type="molecule type" value="Genomic_DNA"/>
</dbReference>
<feature type="domain" description="Solute-binding protein family 3/N-terminal" evidence="3">
    <location>
        <begin position="47"/>
        <end position="258"/>
    </location>
</feature>
<gene>
    <name evidence="4" type="ORF">DI556_16705</name>
</gene>
<dbReference type="Proteomes" id="UP000249185">
    <property type="component" value="Unassembled WGS sequence"/>
</dbReference>
<protein>
    <submittedName>
        <fullName evidence="4">ABC transporter substrate-binding protein</fullName>
    </submittedName>
</protein>
<proteinExistence type="predicted"/>
<evidence type="ECO:0000313" key="5">
    <source>
        <dbReference type="Proteomes" id="UP000249185"/>
    </source>
</evidence>
<dbReference type="Pfam" id="PF00497">
    <property type="entry name" value="SBP_bac_3"/>
    <property type="match status" value="1"/>
</dbReference>
<dbReference type="InterPro" id="IPR001638">
    <property type="entry name" value="Solute-binding_3/MltF_N"/>
</dbReference>
<dbReference type="SUPFAM" id="SSF53850">
    <property type="entry name" value="Periplasmic binding protein-like II"/>
    <property type="match status" value="1"/>
</dbReference>
<keyword evidence="1" id="KW-0732">Signal</keyword>
<evidence type="ECO:0000313" key="4">
    <source>
        <dbReference type="EMBL" id="PZQ47623.1"/>
    </source>
</evidence>
<evidence type="ECO:0000259" key="3">
    <source>
        <dbReference type="SMART" id="SM00062"/>
    </source>
</evidence>
<reference evidence="4 5" key="1">
    <citation type="submission" date="2017-08" db="EMBL/GenBank/DDBJ databases">
        <title>Infants hospitalized years apart are colonized by the same room-sourced microbial strains.</title>
        <authorList>
            <person name="Brooks B."/>
            <person name="Olm M.R."/>
            <person name="Firek B.A."/>
            <person name="Baker R."/>
            <person name="Thomas B.C."/>
            <person name="Morowitz M.J."/>
            <person name="Banfield J.F."/>
        </authorList>
    </citation>
    <scope>NUCLEOTIDE SEQUENCE [LARGE SCALE GENOMIC DNA]</scope>
    <source>
        <strain evidence="4">S2_005_002_R2_34</strain>
    </source>
</reference>
<feature type="region of interest" description="Disordered" evidence="2">
    <location>
        <begin position="1"/>
        <end position="23"/>
    </location>
</feature>
<name>A0A2W5PYR1_RHOSU</name>
<accession>A0A2W5PYR1</accession>
<dbReference type="AlphaFoldDB" id="A0A2W5PYR1"/>
<dbReference type="PANTHER" id="PTHR35936">
    <property type="entry name" value="MEMBRANE-BOUND LYTIC MUREIN TRANSGLYCOSYLASE F"/>
    <property type="match status" value="1"/>
</dbReference>